<dbReference type="InterPro" id="IPR013216">
    <property type="entry name" value="Methyltransf_11"/>
</dbReference>
<reference evidence="3" key="1">
    <citation type="journal article" date="2019" name="Int. J. Syst. Evol. Microbiol.">
        <title>The Global Catalogue of Microorganisms (GCM) 10K type strain sequencing project: providing services to taxonomists for standard genome sequencing and annotation.</title>
        <authorList>
            <consortium name="The Broad Institute Genomics Platform"/>
            <consortium name="The Broad Institute Genome Sequencing Center for Infectious Disease"/>
            <person name="Wu L."/>
            <person name="Ma J."/>
        </authorList>
    </citation>
    <scope>NUCLEOTIDE SEQUENCE [LARGE SCALE GENOMIC DNA]</scope>
    <source>
        <strain evidence="3">JCM 13501</strain>
    </source>
</reference>
<dbReference type="PANTHER" id="PTHR45036">
    <property type="entry name" value="METHYLTRANSFERASE LIKE 7B"/>
    <property type="match status" value="1"/>
</dbReference>
<accession>A0ABQ2GXU5</accession>
<dbReference type="Pfam" id="PF08241">
    <property type="entry name" value="Methyltransf_11"/>
    <property type="match status" value="1"/>
</dbReference>
<name>A0ABQ2GXU5_9PSED</name>
<keyword evidence="3" id="KW-1185">Reference proteome</keyword>
<dbReference type="Gene3D" id="3.40.50.150">
    <property type="entry name" value="Vaccinia Virus protein VP39"/>
    <property type="match status" value="1"/>
</dbReference>
<proteinExistence type="predicted"/>
<dbReference type="EMBL" id="BMNW01000006">
    <property type="protein sequence ID" value="GGM16896.1"/>
    <property type="molecule type" value="Genomic_DNA"/>
</dbReference>
<dbReference type="GO" id="GO:0032259">
    <property type="term" value="P:methylation"/>
    <property type="evidence" value="ECO:0007669"/>
    <property type="project" value="UniProtKB-KW"/>
</dbReference>
<protein>
    <submittedName>
        <fullName evidence="2">Phospholipid methyltransferase</fullName>
    </submittedName>
</protein>
<dbReference type="Proteomes" id="UP000616499">
    <property type="component" value="Unassembled WGS sequence"/>
</dbReference>
<dbReference type="PANTHER" id="PTHR45036:SF1">
    <property type="entry name" value="METHYLTRANSFERASE LIKE 7A"/>
    <property type="match status" value="1"/>
</dbReference>
<organism evidence="2 3">
    <name type="scientific">Pseudomonas asuensis</name>
    <dbReference type="NCBI Taxonomy" id="1825787"/>
    <lineage>
        <taxon>Bacteria</taxon>
        <taxon>Pseudomonadati</taxon>
        <taxon>Pseudomonadota</taxon>
        <taxon>Gammaproteobacteria</taxon>
        <taxon>Pseudomonadales</taxon>
        <taxon>Pseudomonadaceae</taxon>
        <taxon>Pseudomonas</taxon>
    </lineage>
</organism>
<feature type="domain" description="Methyltransferase type 11" evidence="1">
    <location>
        <begin position="2"/>
        <end position="98"/>
    </location>
</feature>
<evidence type="ECO:0000313" key="3">
    <source>
        <dbReference type="Proteomes" id="UP000616499"/>
    </source>
</evidence>
<dbReference type="SUPFAM" id="SSF53335">
    <property type="entry name" value="S-adenosyl-L-methionine-dependent methyltransferases"/>
    <property type="match status" value="1"/>
</dbReference>
<sequence length="170" mass="19074">MLEIGIGTGLNLEYYDVTQVERIIGLDPSLGMHRLAQSRAQRAGLNVELVGLSAEQIPFPGQSFDTVVVTYSLCTIPDPVAALKEMHRVLKRDGQLLFCEHGQAPDVTVRSWQDRMTPLWSRMVGGCCLNRHISQLIQSAGFEMLELKTFYLMGLRPLTYHYVGIARAMH</sequence>
<evidence type="ECO:0000259" key="1">
    <source>
        <dbReference type="Pfam" id="PF08241"/>
    </source>
</evidence>
<dbReference type="GO" id="GO:0008168">
    <property type="term" value="F:methyltransferase activity"/>
    <property type="evidence" value="ECO:0007669"/>
    <property type="project" value="UniProtKB-KW"/>
</dbReference>
<dbReference type="InterPro" id="IPR052356">
    <property type="entry name" value="Thiol_S-MT"/>
</dbReference>
<gene>
    <name evidence="2" type="primary">pmtA</name>
    <name evidence="2" type="ORF">GCM10009425_29890</name>
</gene>
<dbReference type="CDD" id="cd02440">
    <property type="entry name" value="AdoMet_MTases"/>
    <property type="match status" value="1"/>
</dbReference>
<comment type="caution">
    <text evidence="2">The sequence shown here is derived from an EMBL/GenBank/DDBJ whole genome shotgun (WGS) entry which is preliminary data.</text>
</comment>
<evidence type="ECO:0000313" key="2">
    <source>
        <dbReference type="EMBL" id="GGM16896.1"/>
    </source>
</evidence>
<dbReference type="InterPro" id="IPR029063">
    <property type="entry name" value="SAM-dependent_MTases_sf"/>
</dbReference>
<keyword evidence="2" id="KW-0489">Methyltransferase</keyword>
<keyword evidence="2" id="KW-0808">Transferase</keyword>